<dbReference type="Pfam" id="PF14398">
    <property type="entry name" value="ATPgrasp_YheCD"/>
    <property type="match status" value="1"/>
</dbReference>
<dbReference type="InterPro" id="IPR026838">
    <property type="entry name" value="YheC/D"/>
</dbReference>
<evidence type="ECO:0000313" key="2">
    <source>
        <dbReference type="EMBL" id="QZT32880.1"/>
    </source>
</evidence>
<reference evidence="2 4" key="2">
    <citation type="journal article" date="2020" name="Extremophiles">
        <title>Genomic analysis of Caldalkalibacillus thermarum TA2.A1 reveals aerobic alkaliphilic metabolism and evolutionary hallmarks linking alkaliphilic bacteria and plant life.</title>
        <authorList>
            <person name="de Jong S.I."/>
            <person name="van den Broek M.A."/>
            <person name="Merkel A.Y."/>
            <person name="de la Torre Cortes P."/>
            <person name="Kalamorz F."/>
            <person name="Cook G.M."/>
            <person name="van Loosdrecht M.C.M."/>
            <person name="McMillan D.G.G."/>
        </authorList>
    </citation>
    <scope>NUCLEOTIDE SEQUENCE [LARGE SCALE GENOMIC DNA]</scope>
    <source>
        <strain evidence="2 4">TA2.A1</strain>
    </source>
</reference>
<evidence type="ECO:0000313" key="1">
    <source>
        <dbReference type="EMBL" id="EGL82312.1"/>
    </source>
</evidence>
<dbReference type="RefSeq" id="WP_007505398.1">
    <property type="nucleotide sequence ID" value="NZ_AFCE01000151.1"/>
</dbReference>
<keyword evidence="4" id="KW-1185">Reference proteome</keyword>
<accession>F5L8H3</accession>
<name>F5L8H3_CALTT</name>
<proteinExistence type="predicted"/>
<evidence type="ECO:0000313" key="3">
    <source>
        <dbReference type="Proteomes" id="UP000010716"/>
    </source>
</evidence>
<dbReference type="Proteomes" id="UP000825179">
    <property type="component" value="Chromosome"/>
</dbReference>
<dbReference type="EMBL" id="CP082237">
    <property type="protein sequence ID" value="QZT32880.1"/>
    <property type="molecule type" value="Genomic_DNA"/>
</dbReference>
<reference evidence="2" key="3">
    <citation type="submission" date="2021-08" db="EMBL/GenBank/DDBJ databases">
        <authorList>
            <person name="de Jong S."/>
            <person name="van den Broek M."/>
            <person name="Merkel A."/>
            <person name="de la Torre Cortes P."/>
            <person name="Kalamorz F."/>
            <person name="Cook G."/>
            <person name="van Loosdrecht M."/>
            <person name="McMillan D."/>
        </authorList>
    </citation>
    <scope>NUCLEOTIDE SEQUENCE</scope>
    <source>
        <strain evidence="2">TA2.A1</strain>
    </source>
</reference>
<dbReference type="AlphaFoldDB" id="F5L8H3"/>
<dbReference type="KEGG" id="cthu:HUR95_11045"/>
<reference evidence="1 3" key="1">
    <citation type="journal article" date="2011" name="J. Bacteriol.">
        <title>Draft genome sequence of the thermoalkaliphilic Caldalkalibacillus thermarum strain TA2.A1.</title>
        <authorList>
            <person name="Kalamorz F."/>
            <person name="Keis S."/>
            <person name="McMillan D.G."/>
            <person name="Olsson K."/>
            <person name="Stanton J.A."/>
            <person name="Stockwell P."/>
            <person name="Black M.A."/>
            <person name="Klingeman D.M."/>
            <person name="Land M.L."/>
            <person name="Han C.S."/>
            <person name="Martin S.L."/>
            <person name="Becher S.A."/>
            <person name="Peddie C.J."/>
            <person name="Morgan H.W."/>
            <person name="Matthies D."/>
            <person name="Preiss L."/>
            <person name="Meier T."/>
            <person name="Brown S.D."/>
            <person name="Cook G.M."/>
        </authorList>
    </citation>
    <scope>NUCLEOTIDE SEQUENCE [LARGE SCALE GENOMIC DNA]</scope>
    <source>
        <strain evidence="1 3">TA2.A1</strain>
    </source>
</reference>
<dbReference type="SUPFAM" id="SSF56059">
    <property type="entry name" value="Glutathione synthetase ATP-binding domain-like"/>
    <property type="match status" value="1"/>
</dbReference>
<dbReference type="EMBL" id="AFCE01000151">
    <property type="protein sequence ID" value="EGL82312.1"/>
    <property type="molecule type" value="Genomic_DNA"/>
</dbReference>
<evidence type="ECO:0000313" key="4">
    <source>
        <dbReference type="Proteomes" id="UP000825179"/>
    </source>
</evidence>
<gene>
    <name evidence="1" type="ORF">CathTA2_2128</name>
    <name evidence="2" type="ORF">HUR95_11045</name>
</gene>
<dbReference type="OrthoDB" id="7869153at2"/>
<sequence>MSIDGTFGPLNKPIVGVFVFPKQIQKLIQQKPHYRYVELSQANLTAKTTLYFFCQGDVDDELDKIKGTYFDTKEGLWKQSYFPFPDVLYRRTDNLNRPKYVKLRQKIDEHGIKPLNYLEGFNKWDVYQHLFQDSSVNFYVPKAILFKDQDDLKQMLDRYHNIYVKPRRGGRGRGVMRITKLGQGIFETRSFSRQTVIHRGKTLAELAEKIREAYKGRKVIVQQGIDLIEYKNSIADLRAEVQRNGKGKLEIIGIIVRLGRKDSPISTHGSSFPFEYFFKKIGLF</sequence>
<dbReference type="Proteomes" id="UP000010716">
    <property type="component" value="Unassembled WGS sequence"/>
</dbReference>
<protein>
    <submittedName>
        <fullName evidence="2">YheC/YheD family protein</fullName>
    </submittedName>
</protein>
<dbReference type="eggNOG" id="COG0189">
    <property type="taxonomic scope" value="Bacteria"/>
</dbReference>
<organism evidence="1 3">
    <name type="scientific">Caldalkalibacillus thermarum (strain TA2.A1)</name>
    <dbReference type="NCBI Taxonomy" id="986075"/>
    <lineage>
        <taxon>Bacteria</taxon>
        <taxon>Bacillati</taxon>
        <taxon>Bacillota</taxon>
        <taxon>Bacilli</taxon>
        <taxon>Bacillales</taxon>
        <taxon>Bacillaceae</taxon>
        <taxon>Caldalkalibacillus</taxon>
    </lineage>
</organism>